<gene>
    <name evidence="1" type="ORF">D6D01_05892</name>
</gene>
<reference evidence="1 2" key="1">
    <citation type="submission" date="2018-10" db="EMBL/GenBank/DDBJ databases">
        <title>Fifty Aureobasidium pullulans genomes reveal a recombining polyextremotolerant generalist.</title>
        <authorList>
            <person name="Gostincar C."/>
            <person name="Turk M."/>
            <person name="Zajc J."/>
            <person name="Gunde-Cimerman N."/>
        </authorList>
    </citation>
    <scope>NUCLEOTIDE SEQUENCE [LARGE SCALE GENOMIC DNA]</scope>
    <source>
        <strain evidence="1 2">EXF-6604</strain>
    </source>
</reference>
<comment type="caution">
    <text evidence="1">The sequence shown here is derived from an EMBL/GenBank/DDBJ whole genome shotgun (WGS) entry which is preliminary data.</text>
</comment>
<organism evidence="1 2">
    <name type="scientific">Aureobasidium pullulans</name>
    <name type="common">Black yeast</name>
    <name type="synonym">Pullularia pullulans</name>
    <dbReference type="NCBI Taxonomy" id="5580"/>
    <lineage>
        <taxon>Eukaryota</taxon>
        <taxon>Fungi</taxon>
        <taxon>Dikarya</taxon>
        <taxon>Ascomycota</taxon>
        <taxon>Pezizomycotina</taxon>
        <taxon>Dothideomycetes</taxon>
        <taxon>Dothideomycetidae</taxon>
        <taxon>Dothideales</taxon>
        <taxon>Saccotheciaceae</taxon>
        <taxon>Aureobasidium</taxon>
    </lineage>
</organism>
<accession>A0A4S9L3R1</accession>
<proteinExistence type="predicted"/>
<dbReference type="AlphaFoldDB" id="A0A4S9L3R1"/>
<name>A0A4S9L3R1_AURPU</name>
<protein>
    <submittedName>
        <fullName evidence="1">Uncharacterized protein</fullName>
    </submittedName>
</protein>
<sequence length="116" mass="12831">MALVDVLVILRVAADHRPEALVLGDWACISRNYGPRLSEKISTRDGRSPLVPDRWYSSVYQKAPMIVTGASPLRFIHALVSCESGLSPAYYATALLVFKKRLQQEDLPALEPAGKH</sequence>
<dbReference type="Proteomes" id="UP000306584">
    <property type="component" value="Unassembled WGS sequence"/>
</dbReference>
<dbReference type="EMBL" id="QZBD01000235">
    <property type="protein sequence ID" value="THY23697.1"/>
    <property type="molecule type" value="Genomic_DNA"/>
</dbReference>
<evidence type="ECO:0000313" key="2">
    <source>
        <dbReference type="Proteomes" id="UP000306584"/>
    </source>
</evidence>
<evidence type="ECO:0000313" key="1">
    <source>
        <dbReference type="EMBL" id="THY23697.1"/>
    </source>
</evidence>